<feature type="domain" description="UTP23 sensor motif region" evidence="9">
    <location>
        <begin position="219"/>
        <end position="237"/>
    </location>
</feature>
<gene>
    <name evidence="10" type="ORF">LTR09_004731</name>
</gene>
<comment type="subcellular location">
    <subcellularLocation>
        <location evidence="1">Nucleus</location>
        <location evidence="1">Nucleolus</location>
    </subcellularLocation>
</comment>
<evidence type="ECO:0000313" key="10">
    <source>
        <dbReference type="EMBL" id="KAK3054462.1"/>
    </source>
</evidence>
<evidence type="ECO:0000256" key="6">
    <source>
        <dbReference type="ARBA" id="ARBA00038503"/>
    </source>
</evidence>
<comment type="caution">
    <text evidence="10">The sequence shown here is derived from an EMBL/GenBank/DDBJ whole genome shotgun (WGS) entry which is preliminary data.</text>
</comment>
<evidence type="ECO:0000256" key="4">
    <source>
        <dbReference type="ARBA" id="ARBA00023242"/>
    </source>
</evidence>
<dbReference type="Pfam" id="PF24779">
    <property type="entry name" value="UTP23_sensor"/>
    <property type="match status" value="1"/>
</dbReference>
<evidence type="ECO:0000256" key="2">
    <source>
        <dbReference type="ARBA" id="ARBA00022517"/>
    </source>
</evidence>
<evidence type="ECO:0000313" key="11">
    <source>
        <dbReference type="Proteomes" id="UP001271007"/>
    </source>
</evidence>
<dbReference type="Proteomes" id="UP001271007">
    <property type="component" value="Unassembled WGS sequence"/>
</dbReference>
<dbReference type="Gene3D" id="3.40.50.1010">
    <property type="entry name" value="5'-nuclease"/>
    <property type="match status" value="1"/>
</dbReference>
<evidence type="ECO:0000256" key="7">
    <source>
        <dbReference type="ARBA" id="ARBA00076388"/>
    </source>
</evidence>
<evidence type="ECO:0000256" key="3">
    <source>
        <dbReference type="ARBA" id="ARBA00022552"/>
    </source>
</evidence>
<comment type="similarity">
    <text evidence="6">Belongs to the UTP23/FCF1 family. UTP23 subfamily.</text>
</comment>
<evidence type="ECO:0000256" key="8">
    <source>
        <dbReference type="SAM" id="MobiDB-lite"/>
    </source>
</evidence>
<dbReference type="SUPFAM" id="SSF88723">
    <property type="entry name" value="PIN domain-like"/>
    <property type="match status" value="1"/>
</dbReference>
<dbReference type="AlphaFoldDB" id="A0AAJ0GAI7"/>
<dbReference type="EMBL" id="JAWDJX010000012">
    <property type="protein sequence ID" value="KAK3054462.1"/>
    <property type="molecule type" value="Genomic_DNA"/>
</dbReference>
<feature type="compositionally biased region" description="Basic residues" evidence="8">
    <location>
        <begin position="290"/>
        <end position="299"/>
    </location>
</feature>
<sequence length="310" mass="34043">MRAKRSKQYRKLMRQYEHLGFRTPYQILIDAQIIKDAAQSKLQLGKLLSDALGGAEIKPMITQCCIRHLYTAPTTNPAEQAAKDGWIEVAKAAERRRCGHHELEEPLSALECLSNVVDPKGGGTNKHKYVVASQEQEVRVKMRGIVGVPLVYLKRSVMILEPMAGVTEQAREREEREKMRAGLIGRRGAHAGVKRKLEEEGGAAERGVAREESAPTVKRRKVTGVKGPNPLSVKKAKPEKKKTVASEVEDERATIRKASKSDPQAAEKAIDAATAVNGAVSVDTATDGPRKRKRKRKHPGGSEGEPEVVA</sequence>
<protein>
    <recommendedName>
        <fullName evidence="7">U three protein 23</fullName>
    </recommendedName>
</protein>
<organism evidence="10 11">
    <name type="scientific">Extremus antarcticus</name>
    <dbReference type="NCBI Taxonomy" id="702011"/>
    <lineage>
        <taxon>Eukaryota</taxon>
        <taxon>Fungi</taxon>
        <taxon>Dikarya</taxon>
        <taxon>Ascomycota</taxon>
        <taxon>Pezizomycotina</taxon>
        <taxon>Dothideomycetes</taxon>
        <taxon>Dothideomycetidae</taxon>
        <taxon>Mycosphaerellales</taxon>
        <taxon>Extremaceae</taxon>
        <taxon>Extremus</taxon>
    </lineage>
</organism>
<evidence type="ECO:0000259" key="9">
    <source>
        <dbReference type="Pfam" id="PF24779"/>
    </source>
</evidence>
<dbReference type="PANTHER" id="PTHR12416">
    <property type="entry name" value="RRNA-PROCESSING PROTEIN UTP23 HOMOLOG"/>
    <property type="match status" value="1"/>
</dbReference>
<feature type="region of interest" description="Disordered" evidence="8">
    <location>
        <begin position="194"/>
        <end position="310"/>
    </location>
</feature>
<dbReference type="InterPro" id="IPR057776">
    <property type="entry name" value="UTP23_sensor"/>
</dbReference>
<dbReference type="GO" id="GO:0032040">
    <property type="term" value="C:small-subunit processome"/>
    <property type="evidence" value="ECO:0007669"/>
    <property type="project" value="InterPro"/>
</dbReference>
<keyword evidence="3" id="KW-0698">rRNA processing</keyword>
<dbReference type="InterPro" id="IPR006984">
    <property type="entry name" value="Fcf1/UTP23"/>
</dbReference>
<dbReference type="Pfam" id="PF04900">
    <property type="entry name" value="Fcf1"/>
    <property type="match status" value="1"/>
</dbReference>
<accession>A0AAJ0GAI7</accession>
<comment type="function">
    <text evidence="5">Involved in rRNA-processing and ribosome biogenesis.</text>
</comment>
<evidence type="ECO:0000256" key="1">
    <source>
        <dbReference type="ARBA" id="ARBA00004604"/>
    </source>
</evidence>
<keyword evidence="4" id="KW-0539">Nucleus</keyword>
<dbReference type="CDD" id="cd09865">
    <property type="entry name" value="PIN_ScUtp23p-like"/>
    <property type="match status" value="1"/>
</dbReference>
<keyword evidence="11" id="KW-1185">Reference proteome</keyword>
<reference evidence="10" key="1">
    <citation type="submission" date="2023-04" db="EMBL/GenBank/DDBJ databases">
        <title>Black Yeasts Isolated from many extreme environments.</title>
        <authorList>
            <person name="Coleine C."/>
            <person name="Stajich J.E."/>
            <person name="Selbmann L."/>
        </authorList>
    </citation>
    <scope>NUCLEOTIDE SEQUENCE</scope>
    <source>
        <strain evidence="10">CCFEE 5312</strain>
    </source>
</reference>
<dbReference type="FunFam" id="3.40.50.1010:FF:000006">
    <property type="entry name" value="rRNA-processing protein UTP23 homolog"/>
    <property type="match status" value="1"/>
</dbReference>
<dbReference type="GO" id="GO:0006364">
    <property type="term" value="P:rRNA processing"/>
    <property type="evidence" value="ECO:0007669"/>
    <property type="project" value="UniProtKB-KW"/>
</dbReference>
<evidence type="ECO:0000256" key="5">
    <source>
        <dbReference type="ARBA" id="ARBA00037300"/>
    </source>
</evidence>
<name>A0AAJ0GAI7_9PEZI</name>
<proteinExistence type="inferred from homology"/>
<keyword evidence="2" id="KW-0690">Ribosome biogenesis</keyword>
<dbReference type="InterPro" id="IPR029060">
    <property type="entry name" value="PIN-like_dom_sf"/>
</dbReference>